<feature type="domain" description="DUF7918" evidence="2">
    <location>
        <begin position="2"/>
        <end position="51"/>
    </location>
</feature>
<evidence type="ECO:0000259" key="2">
    <source>
        <dbReference type="Pfam" id="PF25534"/>
    </source>
</evidence>
<feature type="compositionally biased region" description="Basic residues" evidence="1">
    <location>
        <begin position="117"/>
        <end position="128"/>
    </location>
</feature>
<evidence type="ECO:0000256" key="1">
    <source>
        <dbReference type="SAM" id="MobiDB-lite"/>
    </source>
</evidence>
<evidence type="ECO:0000313" key="4">
    <source>
        <dbReference type="Proteomes" id="UP001437256"/>
    </source>
</evidence>
<gene>
    <name evidence="3" type="ORF">AAF712_015035</name>
</gene>
<comment type="caution">
    <text evidence="3">The sequence shown here is derived from an EMBL/GenBank/DDBJ whole genome shotgun (WGS) entry which is preliminary data.</text>
</comment>
<dbReference type="InterPro" id="IPR057678">
    <property type="entry name" value="DUF7918"/>
</dbReference>
<dbReference type="PANTHER" id="PTHR36223">
    <property type="entry name" value="BETA-LACTAMASE-TYPE TRANSPEPTIDASE FOLD DOMAIN CONTAINING PROTEIN"/>
    <property type="match status" value="1"/>
</dbReference>
<keyword evidence="4" id="KW-1185">Reference proteome</keyword>
<dbReference type="EMBL" id="JBBXMP010000335">
    <property type="protein sequence ID" value="KAL0058301.1"/>
    <property type="molecule type" value="Genomic_DNA"/>
</dbReference>
<feature type="compositionally biased region" description="Pro residues" evidence="1">
    <location>
        <begin position="50"/>
        <end position="69"/>
    </location>
</feature>
<feature type="compositionally biased region" description="Basic and acidic residues" evidence="1">
    <location>
        <begin position="98"/>
        <end position="112"/>
    </location>
</feature>
<protein>
    <recommendedName>
        <fullName evidence="2">DUF7918 domain-containing protein</fullName>
    </recommendedName>
</protein>
<sequence length="142" mass="16038">MITHQTSFDQPEINIPTRTLMRTEPIGPPVAIFQFRYRPLAILQAQDIAPRPPPQPASPSPPHDSPPRVPQKRTRCKVELDSDGEPIAGSDDEDEEDHNNAKRIADLERQLEALRQPKNKGNSRKKIKREPIVGLTIDLTKD</sequence>
<feature type="region of interest" description="Disordered" evidence="1">
    <location>
        <begin position="44"/>
        <end position="142"/>
    </location>
</feature>
<dbReference type="Proteomes" id="UP001437256">
    <property type="component" value="Unassembled WGS sequence"/>
</dbReference>
<organism evidence="3 4">
    <name type="scientific">Marasmius tenuissimus</name>
    <dbReference type="NCBI Taxonomy" id="585030"/>
    <lineage>
        <taxon>Eukaryota</taxon>
        <taxon>Fungi</taxon>
        <taxon>Dikarya</taxon>
        <taxon>Basidiomycota</taxon>
        <taxon>Agaricomycotina</taxon>
        <taxon>Agaricomycetes</taxon>
        <taxon>Agaricomycetidae</taxon>
        <taxon>Agaricales</taxon>
        <taxon>Marasmiineae</taxon>
        <taxon>Marasmiaceae</taxon>
        <taxon>Marasmius</taxon>
    </lineage>
</organism>
<name>A0ABR2Z9P0_9AGAR</name>
<dbReference type="PANTHER" id="PTHR36223:SF1">
    <property type="entry name" value="TRANSCRIPTION ELONGATION FACTOR EAF N-TERMINAL DOMAIN-CONTAINING PROTEIN"/>
    <property type="match status" value="1"/>
</dbReference>
<accession>A0ABR2Z9P0</accession>
<reference evidence="3 4" key="1">
    <citation type="submission" date="2024-05" db="EMBL/GenBank/DDBJ databases">
        <title>A draft genome resource for the thread blight pathogen Marasmius tenuissimus strain MS-2.</title>
        <authorList>
            <person name="Yulfo-Soto G.E."/>
            <person name="Baruah I.K."/>
            <person name="Amoako-Attah I."/>
            <person name="Bukari Y."/>
            <person name="Meinhardt L.W."/>
            <person name="Bailey B.A."/>
            <person name="Cohen S.P."/>
        </authorList>
    </citation>
    <scope>NUCLEOTIDE SEQUENCE [LARGE SCALE GENOMIC DNA]</scope>
    <source>
        <strain evidence="3 4">MS-2</strain>
    </source>
</reference>
<evidence type="ECO:0000313" key="3">
    <source>
        <dbReference type="EMBL" id="KAL0058301.1"/>
    </source>
</evidence>
<dbReference type="Pfam" id="PF25534">
    <property type="entry name" value="DUF7918"/>
    <property type="match status" value="1"/>
</dbReference>
<proteinExistence type="predicted"/>